<protein>
    <submittedName>
        <fullName evidence="8">MFS transporter, DHA2 family, multidrug resistance protein</fullName>
    </submittedName>
</protein>
<keyword evidence="3" id="KW-1003">Cell membrane</keyword>
<comment type="subcellular location">
    <subcellularLocation>
        <location evidence="1">Cell membrane</location>
        <topology evidence="1">Multi-pass membrane protein</topology>
    </subcellularLocation>
</comment>
<sequence length="292" mass="31704">MTALISFSYSIKELTKLDPSYISMFISFLISVTFLVLFIRRQQRSPHPLVDFKLFKSPLFSSAVIASLIASACLMGINLVLSQRLQLVLSFTPLQSGYYFLPLSLGAIIASPLSGWILPRTNSAKFLITSLLMYACAISALMFSFYGHLYTQILCLFVLGICVGATITAASNTIMQATPPNRAGMAASIEEVSYELGGSLGIAIMGSIMSITYTYIIKFPFYFAGESIAQDSIDGALDVATGMEHSAGLVLVNLAKSAFDKAIFSVMGIAIILLLVVSGLIWLNFRRSSKCR</sequence>
<feature type="transmembrane region" description="Helical" evidence="7">
    <location>
        <begin position="59"/>
        <end position="79"/>
    </location>
</feature>
<feature type="transmembrane region" description="Helical" evidence="7">
    <location>
        <begin position="126"/>
        <end position="145"/>
    </location>
</feature>
<feature type="transmembrane region" description="Helical" evidence="7">
    <location>
        <begin position="262"/>
        <end position="285"/>
    </location>
</feature>
<evidence type="ECO:0000256" key="7">
    <source>
        <dbReference type="SAM" id="Phobius"/>
    </source>
</evidence>
<keyword evidence="6 7" id="KW-0472">Membrane</keyword>
<keyword evidence="4 7" id="KW-0812">Transmembrane</keyword>
<dbReference type="SUPFAM" id="SSF103473">
    <property type="entry name" value="MFS general substrate transporter"/>
    <property type="match status" value="1"/>
</dbReference>
<keyword evidence="5 7" id="KW-1133">Transmembrane helix</keyword>
<feature type="transmembrane region" description="Helical" evidence="7">
    <location>
        <begin position="20"/>
        <end position="39"/>
    </location>
</feature>
<evidence type="ECO:0000313" key="9">
    <source>
        <dbReference type="Proteomes" id="UP000242496"/>
    </source>
</evidence>
<name>A0A1I7GRV2_9GAMM</name>
<dbReference type="Proteomes" id="UP000242496">
    <property type="component" value="Unassembled WGS sequence"/>
</dbReference>
<evidence type="ECO:0000256" key="6">
    <source>
        <dbReference type="ARBA" id="ARBA00023136"/>
    </source>
</evidence>
<dbReference type="PANTHER" id="PTHR42718:SF47">
    <property type="entry name" value="METHYL VIOLOGEN RESISTANCE PROTEIN SMVA"/>
    <property type="match status" value="1"/>
</dbReference>
<feature type="transmembrane region" description="Helical" evidence="7">
    <location>
        <begin position="99"/>
        <end position="119"/>
    </location>
</feature>
<dbReference type="InterPro" id="IPR036259">
    <property type="entry name" value="MFS_trans_sf"/>
</dbReference>
<accession>A0A1I7GRV2</accession>
<feature type="transmembrane region" description="Helical" evidence="7">
    <location>
        <begin position="151"/>
        <end position="175"/>
    </location>
</feature>
<dbReference type="PANTHER" id="PTHR42718">
    <property type="entry name" value="MAJOR FACILITATOR SUPERFAMILY MULTIDRUG TRANSPORTER MFSC"/>
    <property type="match status" value="1"/>
</dbReference>
<dbReference type="InterPro" id="IPR011701">
    <property type="entry name" value="MFS"/>
</dbReference>
<dbReference type="Pfam" id="PF07690">
    <property type="entry name" value="MFS_1"/>
    <property type="match status" value="1"/>
</dbReference>
<keyword evidence="2" id="KW-0813">Transport</keyword>
<dbReference type="GO" id="GO:0005886">
    <property type="term" value="C:plasma membrane"/>
    <property type="evidence" value="ECO:0007669"/>
    <property type="project" value="UniProtKB-SubCell"/>
</dbReference>
<dbReference type="EMBL" id="FPBJ01000009">
    <property type="protein sequence ID" value="SFU51193.1"/>
    <property type="molecule type" value="Genomic_DNA"/>
</dbReference>
<evidence type="ECO:0000256" key="4">
    <source>
        <dbReference type="ARBA" id="ARBA00022692"/>
    </source>
</evidence>
<proteinExistence type="predicted"/>
<keyword evidence="9" id="KW-1185">Reference proteome</keyword>
<evidence type="ECO:0000256" key="5">
    <source>
        <dbReference type="ARBA" id="ARBA00022989"/>
    </source>
</evidence>
<dbReference type="RefSeq" id="WP_245759009.1">
    <property type="nucleotide sequence ID" value="NZ_CAWRBG010000038.1"/>
</dbReference>
<reference evidence="9" key="1">
    <citation type="submission" date="2016-10" db="EMBL/GenBank/DDBJ databases">
        <authorList>
            <person name="Varghese N."/>
            <person name="Submissions S."/>
        </authorList>
    </citation>
    <scope>NUCLEOTIDE SEQUENCE [LARGE SCALE GENOMIC DNA]</scope>
    <source>
        <strain evidence="9">DSM 18168</strain>
    </source>
</reference>
<dbReference type="GO" id="GO:0022857">
    <property type="term" value="F:transmembrane transporter activity"/>
    <property type="evidence" value="ECO:0007669"/>
    <property type="project" value="InterPro"/>
</dbReference>
<dbReference type="AlphaFoldDB" id="A0A1I7GRV2"/>
<organism evidence="8 9">
    <name type="scientific">Xenorhabdus koppenhoeferi</name>
    <dbReference type="NCBI Taxonomy" id="351659"/>
    <lineage>
        <taxon>Bacteria</taxon>
        <taxon>Pseudomonadati</taxon>
        <taxon>Pseudomonadota</taxon>
        <taxon>Gammaproteobacteria</taxon>
        <taxon>Enterobacterales</taxon>
        <taxon>Morganellaceae</taxon>
        <taxon>Xenorhabdus</taxon>
    </lineage>
</organism>
<dbReference type="STRING" id="351659.SAMN05421784_10982"/>
<evidence type="ECO:0000256" key="1">
    <source>
        <dbReference type="ARBA" id="ARBA00004651"/>
    </source>
</evidence>
<evidence type="ECO:0000313" key="8">
    <source>
        <dbReference type="EMBL" id="SFU51193.1"/>
    </source>
</evidence>
<evidence type="ECO:0000256" key="2">
    <source>
        <dbReference type="ARBA" id="ARBA00022448"/>
    </source>
</evidence>
<feature type="transmembrane region" description="Helical" evidence="7">
    <location>
        <begin position="196"/>
        <end position="217"/>
    </location>
</feature>
<dbReference type="Gene3D" id="1.20.1250.20">
    <property type="entry name" value="MFS general substrate transporter like domains"/>
    <property type="match status" value="1"/>
</dbReference>
<evidence type="ECO:0000256" key="3">
    <source>
        <dbReference type="ARBA" id="ARBA00022475"/>
    </source>
</evidence>
<gene>
    <name evidence="8" type="ORF">SAMN05421784_10982</name>
</gene>